<accession>A0AAU9F426</accession>
<evidence type="ECO:0008006" key="10">
    <source>
        <dbReference type="Google" id="ProtNLM"/>
    </source>
</evidence>
<dbReference type="Pfam" id="PF03773">
    <property type="entry name" value="ArsP_1"/>
    <property type="match status" value="1"/>
</dbReference>
<dbReference type="AlphaFoldDB" id="A0AAU9F426"/>
<evidence type="ECO:0000313" key="9">
    <source>
        <dbReference type="Proteomes" id="UP001366166"/>
    </source>
</evidence>
<reference evidence="9" key="1">
    <citation type="journal article" date="2023" name="Arch. Microbiol.">
        <title>Desulfoferula mesophilus gen. nov. sp. nov., a mesophilic sulfate-reducing bacterium isolated from a brackish lake sediment.</title>
        <authorList>
            <person name="Watanabe T."/>
            <person name="Yabe T."/>
            <person name="Tsuji J.M."/>
            <person name="Fukui M."/>
        </authorList>
    </citation>
    <scope>NUCLEOTIDE SEQUENCE [LARGE SCALE GENOMIC DNA]</scope>
    <source>
        <strain evidence="9">12FAK</strain>
    </source>
</reference>
<evidence type="ECO:0000256" key="3">
    <source>
        <dbReference type="ARBA" id="ARBA00022475"/>
    </source>
</evidence>
<evidence type="ECO:0000256" key="5">
    <source>
        <dbReference type="ARBA" id="ARBA00022989"/>
    </source>
</evidence>
<feature type="transmembrane region" description="Helical" evidence="7">
    <location>
        <begin position="114"/>
        <end position="135"/>
    </location>
</feature>
<protein>
    <recommendedName>
        <fullName evidence="10">Permease</fullName>
    </recommendedName>
</protein>
<keyword evidence="3" id="KW-1003">Cell membrane</keyword>
<dbReference type="InterPro" id="IPR052923">
    <property type="entry name" value="UPF0718"/>
</dbReference>
<dbReference type="PANTHER" id="PTHR34184:SF4">
    <property type="entry name" value="UPF0718 PROTEIN YCGR"/>
    <property type="match status" value="1"/>
</dbReference>
<keyword evidence="4 7" id="KW-0812">Transmembrane</keyword>
<dbReference type="RefSeq" id="WP_338600313.1">
    <property type="nucleotide sequence ID" value="NZ_AP028679.1"/>
</dbReference>
<feature type="transmembrane region" description="Helical" evidence="7">
    <location>
        <begin position="226"/>
        <end position="251"/>
    </location>
</feature>
<feature type="transmembrane region" description="Helical" evidence="7">
    <location>
        <begin position="257"/>
        <end position="281"/>
    </location>
</feature>
<organism evidence="8 9">
    <name type="scientific">Desulfoferula mesophila</name>
    <dbReference type="NCBI Taxonomy" id="3058419"/>
    <lineage>
        <taxon>Bacteria</taxon>
        <taxon>Pseudomonadati</taxon>
        <taxon>Thermodesulfobacteriota</taxon>
        <taxon>Desulfarculia</taxon>
        <taxon>Desulfarculales</taxon>
        <taxon>Desulfarculaceae</taxon>
        <taxon>Desulfoferula</taxon>
    </lineage>
</organism>
<evidence type="ECO:0000256" key="4">
    <source>
        <dbReference type="ARBA" id="ARBA00022692"/>
    </source>
</evidence>
<dbReference type="EMBL" id="AP028679">
    <property type="protein sequence ID" value="BEQ15642.1"/>
    <property type="molecule type" value="Genomic_DNA"/>
</dbReference>
<evidence type="ECO:0000256" key="6">
    <source>
        <dbReference type="ARBA" id="ARBA00023136"/>
    </source>
</evidence>
<evidence type="ECO:0000256" key="7">
    <source>
        <dbReference type="SAM" id="Phobius"/>
    </source>
</evidence>
<comment type="subcellular location">
    <subcellularLocation>
        <location evidence="1">Cell membrane</location>
        <topology evidence="1">Multi-pass membrane protein</topology>
    </subcellularLocation>
</comment>
<dbReference type="KEGG" id="dmp:FAK_27080"/>
<dbReference type="NCBIfam" id="NF033936">
    <property type="entry name" value="CuZnOut_SO0444"/>
    <property type="match status" value="1"/>
</dbReference>
<dbReference type="PANTHER" id="PTHR34184">
    <property type="entry name" value="UPF0718 PROTEIN YCGR"/>
    <property type="match status" value="1"/>
</dbReference>
<name>A0AAU9F426_9BACT</name>
<comment type="similarity">
    <text evidence="2">Belongs to the UPF0718 family.</text>
</comment>
<keyword evidence="6 7" id="KW-0472">Membrane</keyword>
<feature type="transmembrane region" description="Helical" evidence="7">
    <location>
        <begin position="193"/>
        <end position="214"/>
    </location>
</feature>
<sequence>MHIIVDILAECWRLLAEASIYIVFGLLVAGLLKAFLSPDFVSRNLGQGKVGPVFKAALLGLPLPLCSCGVLPAAAGLKRQGAGRGAVASFLVSTPETGVDSIALTYALLGPVMAVARPLAAVVTALLTGLGMGLLPEKREQPAAPPDLTCPVDACCDGVDCAPKDHAHHHTFWQRTRAGMAFARGELWEDLAAWFWLGILLAGVIAALVPAEFLTRYLGGGMGSMLIMLAVGIPLYICASASTPIAAALILKGVSPGAALVFLLAGPATNVTSLTVLVGVLGKRGTALYLAGIALGAVASGLLLDQVFALSGLSPLAVAGAAGEILPDWLRQAGAGFLVLLSIAPLWRLARRKLGRQRGGLQSLDSLAPVSSCGSSSCGCGHQH</sequence>
<gene>
    <name evidence="8" type="ORF">FAK_27080</name>
</gene>
<dbReference type="Proteomes" id="UP001366166">
    <property type="component" value="Chromosome"/>
</dbReference>
<keyword evidence="5 7" id="KW-1133">Transmembrane helix</keyword>
<feature type="transmembrane region" description="Helical" evidence="7">
    <location>
        <begin position="288"/>
        <end position="309"/>
    </location>
</feature>
<evidence type="ECO:0000256" key="1">
    <source>
        <dbReference type="ARBA" id="ARBA00004651"/>
    </source>
</evidence>
<proteinExistence type="inferred from homology"/>
<evidence type="ECO:0000313" key="8">
    <source>
        <dbReference type="EMBL" id="BEQ15642.1"/>
    </source>
</evidence>
<dbReference type="GO" id="GO:0005886">
    <property type="term" value="C:plasma membrane"/>
    <property type="evidence" value="ECO:0007669"/>
    <property type="project" value="UniProtKB-SubCell"/>
</dbReference>
<evidence type="ECO:0000256" key="2">
    <source>
        <dbReference type="ARBA" id="ARBA00006386"/>
    </source>
</evidence>
<dbReference type="InterPro" id="IPR005524">
    <property type="entry name" value="DUF318"/>
</dbReference>
<feature type="transmembrane region" description="Helical" evidence="7">
    <location>
        <begin position="12"/>
        <end position="36"/>
    </location>
</feature>
<feature type="transmembrane region" description="Helical" evidence="7">
    <location>
        <begin position="329"/>
        <end position="350"/>
    </location>
</feature>
<keyword evidence="9" id="KW-1185">Reference proteome</keyword>